<dbReference type="EMBL" id="MU157835">
    <property type="protein sequence ID" value="KAF9531443.1"/>
    <property type="molecule type" value="Genomic_DNA"/>
</dbReference>
<reference evidence="2" key="1">
    <citation type="submission" date="2020-11" db="EMBL/GenBank/DDBJ databases">
        <authorList>
            <consortium name="DOE Joint Genome Institute"/>
            <person name="Ahrendt S."/>
            <person name="Riley R."/>
            <person name="Andreopoulos W."/>
            <person name="Labutti K."/>
            <person name="Pangilinan J."/>
            <person name="Ruiz-Duenas F.J."/>
            <person name="Barrasa J.M."/>
            <person name="Sanchez-Garcia M."/>
            <person name="Camarero S."/>
            <person name="Miyauchi S."/>
            <person name="Serrano A."/>
            <person name="Linde D."/>
            <person name="Babiker R."/>
            <person name="Drula E."/>
            <person name="Ayuso-Fernandez I."/>
            <person name="Pacheco R."/>
            <person name="Padilla G."/>
            <person name="Ferreira P."/>
            <person name="Barriuso J."/>
            <person name="Kellner H."/>
            <person name="Castanera R."/>
            <person name="Alfaro M."/>
            <person name="Ramirez L."/>
            <person name="Pisabarro A.G."/>
            <person name="Kuo A."/>
            <person name="Tritt A."/>
            <person name="Lipzen A."/>
            <person name="He G."/>
            <person name="Yan M."/>
            <person name="Ng V."/>
            <person name="Cullen D."/>
            <person name="Martin F."/>
            <person name="Rosso M.-N."/>
            <person name="Henrissat B."/>
            <person name="Hibbett D."/>
            <person name="Martinez A.T."/>
            <person name="Grigoriev I.V."/>
        </authorList>
    </citation>
    <scope>NUCLEOTIDE SEQUENCE</scope>
    <source>
        <strain evidence="2">CBS 506.95</strain>
    </source>
</reference>
<sequence length="212" mass="23491">MSLTAISSSTTFKNTSHVITVPDNDVGRLMYYLCCVTKYLALDILPGDVTDYQNWATLPAAQAAAVFQNACILKPEDLIGQLIFRDEAGEVLPKGQENTFVSITSAQKYATIQQNVFLSGQTQSVSSVMFFKHTWLEKYYYQPLKSVGYALRGIQHCDHCRGLGGNCVCPVACPLRPETKCSSDPAWFLALLYIGGAFMVYVFYRGAKSFFA</sequence>
<proteinExistence type="predicted"/>
<organism evidence="2 3">
    <name type="scientific">Crepidotus variabilis</name>
    <dbReference type="NCBI Taxonomy" id="179855"/>
    <lineage>
        <taxon>Eukaryota</taxon>
        <taxon>Fungi</taxon>
        <taxon>Dikarya</taxon>
        <taxon>Basidiomycota</taxon>
        <taxon>Agaricomycotina</taxon>
        <taxon>Agaricomycetes</taxon>
        <taxon>Agaricomycetidae</taxon>
        <taxon>Agaricales</taxon>
        <taxon>Agaricineae</taxon>
        <taxon>Crepidotaceae</taxon>
        <taxon>Crepidotus</taxon>
    </lineage>
</organism>
<evidence type="ECO:0000313" key="3">
    <source>
        <dbReference type="Proteomes" id="UP000807306"/>
    </source>
</evidence>
<keyword evidence="1" id="KW-0472">Membrane</keyword>
<gene>
    <name evidence="2" type="ORF">CPB83DRAFT_849029</name>
</gene>
<comment type="caution">
    <text evidence="2">The sequence shown here is derived from an EMBL/GenBank/DDBJ whole genome shotgun (WGS) entry which is preliminary data.</text>
</comment>
<keyword evidence="1" id="KW-0812">Transmembrane</keyword>
<keyword evidence="3" id="KW-1185">Reference proteome</keyword>
<dbReference type="Proteomes" id="UP000807306">
    <property type="component" value="Unassembled WGS sequence"/>
</dbReference>
<name>A0A9P6EKH3_9AGAR</name>
<feature type="transmembrane region" description="Helical" evidence="1">
    <location>
        <begin position="186"/>
        <end position="204"/>
    </location>
</feature>
<protein>
    <submittedName>
        <fullName evidence="2">Uncharacterized protein</fullName>
    </submittedName>
</protein>
<keyword evidence="1" id="KW-1133">Transmembrane helix</keyword>
<accession>A0A9P6EKH3</accession>
<evidence type="ECO:0000313" key="2">
    <source>
        <dbReference type="EMBL" id="KAF9531443.1"/>
    </source>
</evidence>
<evidence type="ECO:0000256" key="1">
    <source>
        <dbReference type="SAM" id="Phobius"/>
    </source>
</evidence>
<dbReference type="AlphaFoldDB" id="A0A9P6EKH3"/>
<dbReference type="OrthoDB" id="661148at2759"/>